<keyword evidence="1" id="KW-0812">Transmembrane</keyword>
<feature type="transmembrane region" description="Helical" evidence="1">
    <location>
        <begin position="57"/>
        <end position="82"/>
    </location>
</feature>
<dbReference type="Proteomes" id="UP000010793">
    <property type="component" value="Chromosome"/>
</dbReference>
<feature type="transmembrane region" description="Helical" evidence="1">
    <location>
        <begin position="32"/>
        <end position="51"/>
    </location>
</feature>
<evidence type="ECO:0000313" key="2">
    <source>
        <dbReference type="EMBL" id="AGA67429.1"/>
    </source>
</evidence>
<dbReference type="AlphaFoldDB" id="A0A3B6W0V6"/>
<gene>
    <name evidence="2" type="ORF">BPP43_11375</name>
</gene>
<evidence type="ECO:0000313" key="3">
    <source>
        <dbReference type="Proteomes" id="UP000010793"/>
    </source>
</evidence>
<keyword evidence="1" id="KW-0472">Membrane</keyword>
<accession>A0A3B6W0V6</accession>
<dbReference type="GeneID" id="56439324"/>
<sequence>MEYLIVVAAFILIGIVISLIFYNVLHIKVFGGWVMMFIIATIGALLGSYYLPRLTEIVSYININLSSAILGAIILVILLRIFTPKSLK</sequence>
<reference evidence="2 3" key="1">
    <citation type="journal article" date="2013" name="Genome Announc.">
        <title>Complete Genome Sequence of the Porcine Strain Brachyspira pilosicoli P43/6/78(T.).</title>
        <authorList>
            <person name="Lin C."/>
            <person name="den Bakker H.C."/>
            <person name="Suzuki H."/>
            <person name="Lefebure T."/>
            <person name="Ponnala L."/>
            <person name="Sun Q."/>
            <person name="Stanhope M.J."/>
            <person name="Wiedmann M."/>
            <person name="Duhamel G.E."/>
        </authorList>
    </citation>
    <scope>NUCLEOTIDE SEQUENCE [LARGE SCALE GENOMIC DNA]</scope>
    <source>
        <strain evidence="2 3">P43/6/78</strain>
    </source>
</reference>
<keyword evidence="3" id="KW-1185">Reference proteome</keyword>
<evidence type="ECO:0000256" key="1">
    <source>
        <dbReference type="SAM" id="Phobius"/>
    </source>
</evidence>
<dbReference type="EMBL" id="CP002873">
    <property type="protein sequence ID" value="AGA67429.1"/>
    <property type="molecule type" value="Genomic_DNA"/>
</dbReference>
<dbReference type="RefSeq" id="WP_013243707.1">
    <property type="nucleotide sequence ID" value="NC_019908.1"/>
</dbReference>
<feature type="transmembrane region" description="Helical" evidence="1">
    <location>
        <begin position="6"/>
        <end position="25"/>
    </location>
</feature>
<dbReference type="KEGG" id="bpip:BPP43_11375"/>
<name>A0A3B6W0V6_BRAPL</name>
<keyword evidence="1" id="KW-1133">Transmembrane helix</keyword>
<protein>
    <submittedName>
        <fullName evidence="2">Membrane protein</fullName>
    </submittedName>
</protein>
<proteinExistence type="predicted"/>
<organism evidence="2 3">
    <name type="scientific">Brachyspira pilosicoli P43/6/78</name>
    <dbReference type="NCBI Taxonomy" id="1042417"/>
    <lineage>
        <taxon>Bacteria</taxon>
        <taxon>Pseudomonadati</taxon>
        <taxon>Spirochaetota</taxon>
        <taxon>Spirochaetia</taxon>
        <taxon>Brachyspirales</taxon>
        <taxon>Brachyspiraceae</taxon>
        <taxon>Brachyspira</taxon>
    </lineage>
</organism>